<evidence type="ECO:0000259" key="3">
    <source>
        <dbReference type="PROSITE" id="PS50887"/>
    </source>
</evidence>
<name>A0A9D2U2W8_9FIRM</name>
<dbReference type="InterPro" id="IPR043128">
    <property type="entry name" value="Rev_trsase/Diguanyl_cyclase"/>
</dbReference>
<dbReference type="PANTHER" id="PTHR33121:SF70">
    <property type="entry name" value="SIGNALING PROTEIN YKOW"/>
    <property type="match status" value="1"/>
</dbReference>
<evidence type="ECO:0000313" key="4">
    <source>
        <dbReference type="EMBL" id="HJD33748.1"/>
    </source>
</evidence>
<dbReference type="EMBL" id="DWUV01000078">
    <property type="protein sequence ID" value="HJD33748.1"/>
    <property type="molecule type" value="Genomic_DNA"/>
</dbReference>
<feature type="transmembrane region" description="Helical" evidence="1">
    <location>
        <begin position="12"/>
        <end position="35"/>
    </location>
</feature>
<evidence type="ECO:0000313" key="5">
    <source>
        <dbReference type="Proteomes" id="UP000823897"/>
    </source>
</evidence>
<accession>A0A9D2U2W8</accession>
<feature type="transmembrane region" description="Helical" evidence="1">
    <location>
        <begin position="47"/>
        <end position="70"/>
    </location>
</feature>
<dbReference type="SMART" id="SM00267">
    <property type="entry name" value="GGDEF"/>
    <property type="match status" value="1"/>
</dbReference>
<keyword evidence="1" id="KW-0812">Transmembrane</keyword>
<dbReference type="InterPro" id="IPR029787">
    <property type="entry name" value="Nucleotide_cyclase"/>
</dbReference>
<keyword evidence="1" id="KW-0472">Membrane</keyword>
<sequence>MNEKKIQGRLKKTAMIVAATGVILLAAAGFFGFFLLDPVERAGSGGIAAAGLAAALFLLCLWMAFSFALFRRDMGRLCRLALYDRLTGAYYFSGFRREAAEASEKNGNCTLVSLNIHQFKFINEIFGKEQGDRVLKAAADIISGALCVNEIFCRESADFFYLFLRETDRDRIGQRLTEIMDRISRYGENTGCPILLYCGAVISDVEGERYDLEQMLTHVMFALAKAKETHQNNVWFFDSVLHEKERLDHYVESHMYQALRDGEFALWLQVKRDLKNGKAAGAEALVRWETGDGTMLRPDQFIPLFEQNGFCTKLDMYMVEKVCAYIRSWMEQGYEPLPVSVNQSKAALYQADYVRKVSDTADRYGIPAEVLTLEILEGAALENAEEFDRTVCELREKGFQVSMDDFGSGYSSLNTLGSLHIDEVKLDRGFLREVSSGANERMRLVMEQIISLCKKLHIRTVVEGVETAEDDRMIRGWGCETGQGYYYGKPVCAEEFTKQYLEK</sequence>
<organism evidence="4 5">
    <name type="scientific">Candidatus Mediterraneibacter tabaqchaliae</name>
    <dbReference type="NCBI Taxonomy" id="2838689"/>
    <lineage>
        <taxon>Bacteria</taxon>
        <taxon>Bacillati</taxon>
        <taxon>Bacillota</taxon>
        <taxon>Clostridia</taxon>
        <taxon>Lachnospirales</taxon>
        <taxon>Lachnospiraceae</taxon>
        <taxon>Mediterraneibacter</taxon>
    </lineage>
</organism>
<dbReference type="Proteomes" id="UP000823897">
    <property type="component" value="Unassembled WGS sequence"/>
</dbReference>
<dbReference type="InterPro" id="IPR000160">
    <property type="entry name" value="GGDEF_dom"/>
</dbReference>
<keyword evidence="1" id="KW-1133">Transmembrane helix</keyword>
<dbReference type="PROSITE" id="PS50887">
    <property type="entry name" value="GGDEF"/>
    <property type="match status" value="1"/>
</dbReference>
<dbReference type="Pfam" id="PF00563">
    <property type="entry name" value="EAL"/>
    <property type="match status" value="1"/>
</dbReference>
<feature type="domain" description="GGDEF" evidence="3">
    <location>
        <begin position="107"/>
        <end position="239"/>
    </location>
</feature>
<evidence type="ECO:0000259" key="2">
    <source>
        <dbReference type="PROSITE" id="PS50883"/>
    </source>
</evidence>
<dbReference type="SUPFAM" id="SSF55073">
    <property type="entry name" value="Nucleotide cyclase"/>
    <property type="match status" value="1"/>
</dbReference>
<dbReference type="Gene3D" id="3.30.70.270">
    <property type="match status" value="1"/>
</dbReference>
<dbReference type="PANTHER" id="PTHR33121">
    <property type="entry name" value="CYCLIC DI-GMP PHOSPHODIESTERASE PDEF"/>
    <property type="match status" value="1"/>
</dbReference>
<dbReference type="CDD" id="cd01948">
    <property type="entry name" value="EAL"/>
    <property type="match status" value="1"/>
</dbReference>
<reference evidence="4" key="2">
    <citation type="submission" date="2021-04" db="EMBL/GenBank/DDBJ databases">
        <authorList>
            <person name="Gilroy R."/>
        </authorList>
    </citation>
    <scope>NUCLEOTIDE SEQUENCE</scope>
    <source>
        <strain evidence="4">ChiGjej3B3-11674</strain>
    </source>
</reference>
<dbReference type="NCBIfam" id="TIGR00254">
    <property type="entry name" value="GGDEF"/>
    <property type="match status" value="1"/>
</dbReference>
<dbReference type="InterPro" id="IPR035919">
    <property type="entry name" value="EAL_sf"/>
</dbReference>
<protein>
    <submittedName>
        <fullName evidence="4">GGDEF domain-containing phosphodiesterase</fullName>
    </submittedName>
</protein>
<dbReference type="SUPFAM" id="SSF141868">
    <property type="entry name" value="EAL domain-like"/>
    <property type="match status" value="1"/>
</dbReference>
<gene>
    <name evidence="4" type="ORF">H9911_04305</name>
</gene>
<reference evidence="4" key="1">
    <citation type="journal article" date="2021" name="PeerJ">
        <title>Extensive microbial diversity within the chicken gut microbiome revealed by metagenomics and culture.</title>
        <authorList>
            <person name="Gilroy R."/>
            <person name="Ravi A."/>
            <person name="Getino M."/>
            <person name="Pursley I."/>
            <person name="Horton D.L."/>
            <person name="Alikhan N.F."/>
            <person name="Baker D."/>
            <person name="Gharbi K."/>
            <person name="Hall N."/>
            <person name="Watson M."/>
            <person name="Adriaenssens E.M."/>
            <person name="Foster-Nyarko E."/>
            <person name="Jarju S."/>
            <person name="Secka A."/>
            <person name="Antonio M."/>
            <person name="Oren A."/>
            <person name="Chaudhuri R.R."/>
            <person name="La Ragione R."/>
            <person name="Hildebrand F."/>
            <person name="Pallen M.J."/>
        </authorList>
    </citation>
    <scope>NUCLEOTIDE SEQUENCE</scope>
    <source>
        <strain evidence="4">ChiGjej3B3-11674</strain>
    </source>
</reference>
<proteinExistence type="predicted"/>
<dbReference type="InterPro" id="IPR050706">
    <property type="entry name" value="Cyclic-di-GMP_PDE-like"/>
</dbReference>
<evidence type="ECO:0000256" key="1">
    <source>
        <dbReference type="SAM" id="Phobius"/>
    </source>
</evidence>
<dbReference type="InterPro" id="IPR001633">
    <property type="entry name" value="EAL_dom"/>
</dbReference>
<dbReference type="PROSITE" id="PS50883">
    <property type="entry name" value="EAL"/>
    <property type="match status" value="1"/>
</dbReference>
<dbReference type="Gene3D" id="3.20.20.450">
    <property type="entry name" value="EAL domain"/>
    <property type="match status" value="1"/>
</dbReference>
<comment type="caution">
    <text evidence="4">The sequence shown here is derived from an EMBL/GenBank/DDBJ whole genome shotgun (WGS) entry which is preliminary data.</text>
</comment>
<feature type="domain" description="EAL" evidence="2">
    <location>
        <begin position="248"/>
        <end position="503"/>
    </location>
</feature>
<dbReference type="Pfam" id="PF00990">
    <property type="entry name" value="GGDEF"/>
    <property type="match status" value="1"/>
</dbReference>
<dbReference type="AlphaFoldDB" id="A0A9D2U2W8"/>
<dbReference type="GO" id="GO:0071111">
    <property type="term" value="F:cyclic-guanylate-specific phosphodiesterase activity"/>
    <property type="evidence" value="ECO:0007669"/>
    <property type="project" value="InterPro"/>
</dbReference>
<dbReference type="SMART" id="SM00052">
    <property type="entry name" value="EAL"/>
    <property type="match status" value="1"/>
</dbReference>